<evidence type="ECO:0000256" key="6">
    <source>
        <dbReference type="ARBA" id="ARBA00023136"/>
    </source>
</evidence>
<dbReference type="InterPro" id="IPR019394">
    <property type="entry name" value="TEX28/TMCC"/>
</dbReference>
<keyword evidence="11" id="KW-1185">Reference proteome</keyword>
<dbReference type="PANTHER" id="PTHR17613">
    <property type="entry name" value="CEREBRAL PROTEIN-11-RELATED"/>
    <property type="match status" value="1"/>
</dbReference>
<feature type="compositionally biased region" description="Gly residues" evidence="8">
    <location>
        <begin position="15"/>
        <end position="29"/>
    </location>
</feature>
<evidence type="ECO:0000256" key="8">
    <source>
        <dbReference type="SAM" id="MobiDB-lite"/>
    </source>
</evidence>
<feature type="region of interest" description="Disordered" evidence="8">
    <location>
        <begin position="50"/>
        <end position="70"/>
    </location>
</feature>
<accession>A0A0M4EJE0</accession>
<evidence type="ECO:0000256" key="5">
    <source>
        <dbReference type="ARBA" id="ARBA00023054"/>
    </source>
</evidence>
<evidence type="ECO:0000256" key="7">
    <source>
        <dbReference type="SAM" id="Coils"/>
    </source>
</evidence>
<dbReference type="PANTHER" id="PTHR17613:SF14">
    <property type="entry name" value="DEMENTIN, ISOFORM H"/>
    <property type="match status" value="1"/>
</dbReference>
<feature type="coiled-coil region" evidence="7">
    <location>
        <begin position="306"/>
        <end position="389"/>
    </location>
</feature>
<proteinExistence type="inferred from homology"/>
<evidence type="ECO:0000256" key="3">
    <source>
        <dbReference type="ARBA" id="ARBA00022692"/>
    </source>
</evidence>
<keyword evidence="6 9" id="KW-0472">Membrane</keyword>
<evidence type="ECO:0000256" key="2">
    <source>
        <dbReference type="ARBA" id="ARBA00008108"/>
    </source>
</evidence>
<comment type="subcellular location">
    <subcellularLocation>
        <location evidence="1">Membrane</location>
    </subcellularLocation>
</comment>
<feature type="region of interest" description="Disordered" evidence="8">
    <location>
        <begin position="15"/>
        <end position="37"/>
    </location>
</feature>
<dbReference type="Proteomes" id="UP000494163">
    <property type="component" value="Chromosome 3R"/>
</dbReference>
<dbReference type="GO" id="GO:0012505">
    <property type="term" value="C:endomembrane system"/>
    <property type="evidence" value="ECO:0007669"/>
    <property type="project" value="TreeGrafter"/>
</dbReference>
<feature type="transmembrane region" description="Helical" evidence="9">
    <location>
        <begin position="464"/>
        <end position="483"/>
    </location>
</feature>
<dbReference type="OrthoDB" id="1323at2759"/>
<keyword evidence="3 9" id="KW-0812">Transmembrane</keyword>
<feature type="coiled-coil region" evidence="7">
    <location>
        <begin position="122"/>
        <end position="149"/>
    </location>
</feature>
<gene>
    <name evidence="10" type="ORF">Dbus_chr3Rg1758</name>
</gene>
<organism evidence="10 11">
    <name type="scientific">Drosophila busckii</name>
    <name type="common">Fruit fly</name>
    <dbReference type="NCBI Taxonomy" id="30019"/>
    <lineage>
        <taxon>Eukaryota</taxon>
        <taxon>Metazoa</taxon>
        <taxon>Ecdysozoa</taxon>
        <taxon>Arthropoda</taxon>
        <taxon>Hexapoda</taxon>
        <taxon>Insecta</taxon>
        <taxon>Pterygota</taxon>
        <taxon>Neoptera</taxon>
        <taxon>Endopterygota</taxon>
        <taxon>Diptera</taxon>
        <taxon>Brachycera</taxon>
        <taxon>Muscomorpha</taxon>
        <taxon>Ephydroidea</taxon>
        <taxon>Drosophilidae</taxon>
        <taxon>Drosophila</taxon>
    </lineage>
</organism>
<protein>
    <submittedName>
        <fullName evidence="10">CG1021</fullName>
    </submittedName>
</protein>
<dbReference type="EMBL" id="CP012526">
    <property type="protein sequence ID" value="ALC47008.1"/>
    <property type="molecule type" value="Genomic_DNA"/>
</dbReference>
<name>A0A0M4EJE0_DROBS</name>
<evidence type="ECO:0000256" key="1">
    <source>
        <dbReference type="ARBA" id="ARBA00004370"/>
    </source>
</evidence>
<evidence type="ECO:0000313" key="11">
    <source>
        <dbReference type="Proteomes" id="UP000494163"/>
    </source>
</evidence>
<feature type="compositionally biased region" description="Polar residues" evidence="8">
    <location>
        <begin position="271"/>
        <end position="287"/>
    </location>
</feature>
<dbReference type="GO" id="GO:0016020">
    <property type="term" value="C:membrane"/>
    <property type="evidence" value="ECO:0007669"/>
    <property type="project" value="UniProtKB-SubCell"/>
</dbReference>
<evidence type="ECO:0000313" key="10">
    <source>
        <dbReference type="EMBL" id="ALC47008.1"/>
    </source>
</evidence>
<keyword evidence="5 7" id="KW-0175">Coiled coil</keyword>
<evidence type="ECO:0000256" key="4">
    <source>
        <dbReference type="ARBA" id="ARBA00022989"/>
    </source>
</evidence>
<dbReference type="OMA" id="WEAISEY"/>
<keyword evidence="4 9" id="KW-1133">Transmembrane helix</keyword>
<evidence type="ECO:0000256" key="9">
    <source>
        <dbReference type="SAM" id="Phobius"/>
    </source>
</evidence>
<dbReference type="SMR" id="A0A0M4EJE0"/>
<comment type="similarity">
    <text evidence="2">Belongs to the TEX28 family.</text>
</comment>
<reference evidence="10 11" key="1">
    <citation type="submission" date="2015-08" db="EMBL/GenBank/DDBJ databases">
        <title>Ancestral chromatin configuration constrains chromatin evolution on differentiating sex chromosomes in Drosophila.</title>
        <authorList>
            <person name="Zhou Q."/>
            <person name="Bachtrog D."/>
        </authorList>
    </citation>
    <scope>NUCLEOTIDE SEQUENCE [LARGE SCALE GENOMIC DNA]</scope>
    <source>
        <tissue evidence="10">Whole larvae</tissue>
    </source>
</reference>
<dbReference type="AlphaFoldDB" id="A0A0M4EJE0"/>
<feature type="transmembrane region" description="Helical" evidence="9">
    <location>
        <begin position="434"/>
        <end position="457"/>
    </location>
</feature>
<dbReference type="Pfam" id="PF10267">
    <property type="entry name" value="Tmemb_cc2"/>
    <property type="match status" value="1"/>
</dbReference>
<sequence length="504" mass="55367">MTDFSVAVAGANVVGGGGGGGGGSAGTGSGLEDSSRLSGNEDYYSSFVSDEFDSSKKHRRSHERSSSLQALDRLNTKIQCTKESIRQEQTSRDDNVNEYLKLAASADKQQLQRIKAVFEKKNQKSAHSISQLQKKLDNYTKRAKDLQNHQYQTKSQHRQPREVLRDVGQGLRNVGGNIRDGITGFSGSVMSKPREFAHLIKNKFGSADNINQLSEAELQGMQAANADVLGVAGERLQQQHAQQLTNVGTSTGSGGGNNLNNNTTTGSGTGKFNSDNGSECSSVTSESIPAGSGKSQSGASQYHIVLKSLLTELAERKAENEKLKERVERLESGQKEFNNLTATLESERYRAEGLEEQINDLTELHQNEIENLKQTIADMEEKVQYQSDERLRDVNEVLENCQTRISKMEHMSQQQYVTVEGIDNSNARALVVKLINVVLTILQVVLLLVATAAGIIMPFLKTRVRVLTTFLSICLVIFVIRQWPDVQDIGAGLVRHLKQSLVVK</sequence>
<feature type="region of interest" description="Disordered" evidence="8">
    <location>
        <begin position="246"/>
        <end position="297"/>
    </location>
</feature>